<keyword evidence="5" id="KW-0408">Iron</keyword>
<proteinExistence type="predicted"/>
<evidence type="ECO:0000256" key="3">
    <source>
        <dbReference type="ARBA" id="ARBA00022723"/>
    </source>
</evidence>
<dbReference type="GO" id="GO:0005506">
    <property type="term" value="F:iron ion binding"/>
    <property type="evidence" value="ECO:0007669"/>
    <property type="project" value="InterPro"/>
</dbReference>
<evidence type="ECO:0000256" key="2">
    <source>
        <dbReference type="ARBA" id="ARBA00022617"/>
    </source>
</evidence>
<reference evidence="8" key="1">
    <citation type="submission" date="2018-05" db="EMBL/GenBank/DDBJ databases">
        <authorList>
            <person name="Lanie J.A."/>
            <person name="Ng W.-L."/>
            <person name="Kazmierczak K.M."/>
            <person name="Andrzejewski T.M."/>
            <person name="Davidsen T.M."/>
            <person name="Wayne K.J."/>
            <person name="Tettelin H."/>
            <person name="Glass J.I."/>
            <person name="Rusch D."/>
            <person name="Podicherti R."/>
            <person name="Tsui H.-C.T."/>
            <person name="Winkler M.E."/>
        </authorList>
    </citation>
    <scope>NUCLEOTIDE SEQUENCE</scope>
</reference>
<evidence type="ECO:0000256" key="5">
    <source>
        <dbReference type="ARBA" id="ARBA00023004"/>
    </source>
</evidence>
<dbReference type="GO" id="GO:0009055">
    <property type="term" value="F:electron transfer activity"/>
    <property type="evidence" value="ECO:0007669"/>
    <property type="project" value="InterPro"/>
</dbReference>
<dbReference type="SUPFAM" id="SSF46626">
    <property type="entry name" value="Cytochrome c"/>
    <property type="match status" value="1"/>
</dbReference>
<evidence type="ECO:0000313" key="8">
    <source>
        <dbReference type="EMBL" id="SVB61781.1"/>
    </source>
</evidence>
<keyword evidence="6" id="KW-1133">Transmembrane helix</keyword>
<dbReference type="EMBL" id="UINC01049694">
    <property type="protein sequence ID" value="SVB61781.1"/>
    <property type="molecule type" value="Genomic_DNA"/>
</dbReference>
<evidence type="ECO:0000256" key="6">
    <source>
        <dbReference type="SAM" id="Phobius"/>
    </source>
</evidence>
<dbReference type="InterPro" id="IPR009056">
    <property type="entry name" value="Cyt_c-like_dom"/>
</dbReference>
<evidence type="ECO:0000259" key="7">
    <source>
        <dbReference type="PROSITE" id="PS51007"/>
    </source>
</evidence>
<accession>A0A382FIG0</accession>
<evidence type="ECO:0000256" key="4">
    <source>
        <dbReference type="ARBA" id="ARBA00022982"/>
    </source>
</evidence>
<dbReference type="PROSITE" id="PS51007">
    <property type="entry name" value="CYTC"/>
    <property type="match status" value="1"/>
</dbReference>
<dbReference type="GO" id="GO:0020037">
    <property type="term" value="F:heme binding"/>
    <property type="evidence" value="ECO:0007669"/>
    <property type="project" value="InterPro"/>
</dbReference>
<dbReference type="Gene3D" id="1.10.760.10">
    <property type="entry name" value="Cytochrome c-like domain"/>
    <property type="match status" value="1"/>
</dbReference>
<dbReference type="InterPro" id="IPR002323">
    <property type="entry name" value="Cyt_CIE"/>
</dbReference>
<dbReference type="PANTHER" id="PTHR40942">
    <property type="match status" value="1"/>
</dbReference>
<dbReference type="PRINTS" id="PR00607">
    <property type="entry name" value="CYTCHROMECIE"/>
</dbReference>
<keyword evidence="2" id="KW-0349">Heme</keyword>
<keyword evidence="3" id="KW-0479">Metal-binding</keyword>
<sequence>MLHSTVGHYNQMYNMPEFNQINKEDTMSQGTKGSTKLMIAVWAIVMLFIGFKAFNASSDDSASKDFQVDSATIERIKQIGEVRIDSNIAVASSETSEQVERSGEEVYNTKCQVCHSSGMNGAPKYASLEDWAPRIERGIDNLVMVAIAGKGGMPARGACMDCSDNEIKLAVQYMIDSAK</sequence>
<dbReference type="Pfam" id="PF13442">
    <property type="entry name" value="Cytochrome_CBB3"/>
    <property type="match status" value="1"/>
</dbReference>
<dbReference type="InterPro" id="IPR036909">
    <property type="entry name" value="Cyt_c-like_dom_sf"/>
</dbReference>
<evidence type="ECO:0000256" key="1">
    <source>
        <dbReference type="ARBA" id="ARBA00022448"/>
    </source>
</evidence>
<feature type="transmembrane region" description="Helical" evidence="6">
    <location>
        <begin position="37"/>
        <end position="54"/>
    </location>
</feature>
<name>A0A382FIG0_9ZZZZ</name>
<dbReference type="PANTHER" id="PTHR40942:SF4">
    <property type="entry name" value="CYTOCHROME C5"/>
    <property type="match status" value="1"/>
</dbReference>
<dbReference type="AlphaFoldDB" id="A0A382FIG0"/>
<keyword evidence="6" id="KW-0812">Transmembrane</keyword>
<keyword evidence="4" id="KW-0249">Electron transport</keyword>
<protein>
    <recommendedName>
        <fullName evidence="7">Cytochrome c domain-containing protein</fullName>
    </recommendedName>
</protein>
<organism evidence="8">
    <name type="scientific">marine metagenome</name>
    <dbReference type="NCBI Taxonomy" id="408172"/>
    <lineage>
        <taxon>unclassified sequences</taxon>
        <taxon>metagenomes</taxon>
        <taxon>ecological metagenomes</taxon>
    </lineage>
</organism>
<feature type="domain" description="Cytochrome c" evidence="7">
    <location>
        <begin position="98"/>
        <end position="178"/>
    </location>
</feature>
<gene>
    <name evidence="8" type="ORF">METZ01_LOCUS214635</name>
</gene>
<keyword evidence="6" id="KW-0472">Membrane</keyword>
<keyword evidence="1" id="KW-0813">Transport</keyword>